<keyword evidence="1" id="KW-0812">Transmembrane</keyword>
<dbReference type="EMBL" id="PCWA01000072">
    <property type="protein sequence ID" value="PIQ89140.1"/>
    <property type="molecule type" value="Genomic_DNA"/>
</dbReference>
<sequence>MCVNKILIILGTVSALLWGFVIWMSFGIPQSVCSFLDKVSFGLIHGEIMRMTNGFHYDVNNHDMPTVVFLIVFALLFLIYLFTIFKCEKGRDKKHALGIILFFAVIFRIILLPSVLIHENDIYRYLWDGKSAVHQVNPYKYASADLFMHESGFEKDFYDDYKDITIKGKGFTAHDKAQLDKLIGLRDANPTYYARIGHWQVPTIYPPMAQLVFMLSALLKADSILL</sequence>
<evidence type="ECO:0000313" key="3">
    <source>
        <dbReference type="Proteomes" id="UP000229641"/>
    </source>
</evidence>
<keyword evidence="1" id="KW-0472">Membrane</keyword>
<evidence type="ECO:0000256" key="1">
    <source>
        <dbReference type="SAM" id="Phobius"/>
    </source>
</evidence>
<evidence type="ECO:0000313" key="2">
    <source>
        <dbReference type="EMBL" id="PIQ89140.1"/>
    </source>
</evidence>
<gene>
    <name evidence="2" type="ORF">COV72_04610</name>
</gene>
<feature type="transmembrane region" description="Helical" evidence="1">
    <location>
        <begin position="67"/>
        <end position="85"/>
    </location>
</feature>
<dbReference type="AlphaFoldDB" id="A0A2H0LXI8"/>
<feature type="non-terminal residue" evidence="2">
    <location>
        <position position="226"/>
    </location>
</feature>
<feature type="transmembrane region" description="Helical" evidence="1">
    <location>
        <begin position="97"/>
        <end position="116"/>
    </location>
</feature>
<accession>A0A2H0LXI8</accession>
<name>A0A2H0LXI8_9BACT</name>
<organism evidence="2 3">
    <name type="scientific">Candidatus Ghiorseimicrobium undicola</name>
    <dbReference type="NCBI Taxonomy" id="1974746"/>
    <lineage>
        <taxon>Bacteria</taxon>
        <taxon>Pseudomonadati</taxon>
        <taxon>Candidatus Omnitrophota</taxon>
        <taxon>Candidatus Ghiorseimicrobium</taxon>
    </lineage>
</organism>
<reference evidence="2 3" key="1">
    <citation type="submission" date="2017-09" db="EMBL/GenBank/DDBJ databases">
        <title>Depth-based differentiation of microbial function through sediment-hosted aquifers and enrichment of novel symbionts in the deep terrestrial subsurface.</title>
        <authorList>
            <person name="Probst A.J."/>
            <person name="Ladd B."/>
            <person name="Jarett J.K."/>
            <person name="Geller-Mcgrath D.E."/>
            <person name="Sieber C.M."/>
            <person name="Emerson J.B."/>
            <person name="Anantharaman K."/>
            <person name="Thomas B.C."/>
            <person name="Malmstrom R."/>
            <person name="Stieglmeier M."/>
            <person name="Klingl A."/>
            <person name="Woyke T."/>
            <person name="Ryan C.M."/>
            <person name="Banfield J.F."/>
        </authorList>
    </citation>
    <scope>NUCLEOTIDE SEQUENCE [LARGE SCALE GENOMIC DNA]</scope>
    <source>
        <strain evidence="2">CG11_big_fil_rev_8_21_14_0_20_42_13</strain>
    </source>
</reference>
<proteinExistence type="predicted"/>
<keyword evidence="1" id="KW-1133">Transmembrane helix</keyword>
<dbReference type="Proteomes" id="UP000229641">
    <property type="component" value="Unassembled WGS sequence"/>
</dbReference>
<protein>
    <submittedName>
        <fullName evidence="2">Uncharacterized protein</fullName>
    </submittedName>
</protein>
<feature type="transmembrane region" description="Helical" evidence="1">
    <location>
        <begin position="7"/>
        <end position="26"/>
    </location>
</feature>
<comment type="caution">
    <text evidence="2">The sequence shown here is derived from an EMBL/GenBank/DDBJ whole genome shotgun (WGS) entry which is preliminary data.</text>
</comment>